<protein>
    <submittedName>
        <fullName evidence="1">Uncharacterized protein</fullName>
    </submittedName>
</protein>
<dbReference type="PANTHER" id="PTHR28589">
    <property type="entry name" value="28S RIBOSOMAL PROTEIN S34, MITOCHONDRIAL"/>
    <property type="match status" value="1"/>
</dbReference>
<dbReference type="OMA" id="TYWTVTK"/>
<gene>
    <name evidence="1" type="ORF">DLAC_06758</name>
</gene>
<dbReference type="InterPro" id="IPR032053">
    <property type="entry name" value="Ribosomal_mS34"/>
</dbReference>
<proteinExistence type="predicted"/>
<name>A0A151ZFW2_TIELA</name>
<dbReference type="InParanoid" id="A0A151ZFW2"/>
<dbReference type="EMBL" id="LODT01000029">
    <property type="protein sequence ID" value="KYQ92754.1"/>
    <property type="molecule type" value="Genomic_DNA"/>
</dbReference>
<dbReference type="GO" id="GO:0005739">
    <property type="term" value="C:mitochondrion"/>
    <property type="evidence" value="ECO:0007669"/>
    <property type="project" value="InterPro"/>
</dbReference>
<sequence length="136" mass="15609">MSKIVTPVTKHISEVFSKLAKNKKKGSNFMDICFSLTNRGVGHKITKIGWQEPNTYWTVTKVKFGENIGTNTSLRGKAWGYLTWGGKTDQKIRKVIDIYEKKWSAFPYIKPVIIADEKLVESNTEQPKEQEQQNTQ</sequence>
<comment type="caution">
    <text evidence="1">The sequence shown here is derived from an EMBL/GenBank/DDBJ whole genome shotgun (WGS) entry which is preliminary data.</text>
</comment>
<dbReference type="PANTHER" id="PTHR28589:SF1">
    <property type="entry name" value="SMALL RIBOSOMAL SUBUNIT PROTEIN MS34"/>
    <property type="match status" value="1"/>
</dbReference>
<accession>A0A151ZFW2</accession>
<keyword evidence="2" id="KW-1185">Reference proteome</keyword>
<reference evidence="1 2" key="1">
    <citation type="submission" date="2015-12" db="EMBL/GenBank/DDBJ databases">
        <title>Dictyostelia acquired genes for synthesis and detection of signals that induce cell-type specialization by lateral gene transfer from prokaryotes.</title>
        <authorList>
            <person name="Gloeckner G."/>
            <person name="Schaap P."/>
        </authorList>
    </citation>
    <scope>NUCLEOTIDE SEQUENCE [LARGE SCALE GENOMIC DNA]</scope>
    <source>
        <strain evidence="1 2">TK</strain>
    </source>
</reference>
<dbReference type="FunCoup" id="A0A151ZFW2">
    <property type="interactions" value="2"/>
</dbReference>
<dbReference type="Proteomes" id="UP000076078">
    <property type="component" value="Unassembled WGS sequence"/>
</dbReference>
<dbReference type="GO" id="GO:0003735">
    <property type="term" value="F:structural constituent of ribosome"/>
    <property type="evidence" value="ECO:0007669"/>
    <property type="project" value="InterPro"/>
</dbReference>
<dbReference type="AlphaFoldDB" id="A0A151ZFW2"/>
<evidence type="ECO:0000313" key="2">
    <source>
        <dbReference type="Proteomes" id="UP000076078"/>
    </source>
</evidence>
<dbReference type="OrthoDB" id="16434at2759"/>
<organism evidence="1 2">
    <name type="scientific">Tieghemostelium lacteum</name>
    <name type="common">Slime mold</name>
    <name type="synonym">Dictyostelium lacteum</name>
    <dbReference type="NCBI Taxonomy" id="361077"/>
    <lineage>
        <taxon>Eukaryota</taxon>
        <taxon>Amoebozoa</taxon>
        <taxon>Evosea</taxon>
        <taxon>Eumycetozoa</taxon>
        <taxon>Dictyostelia</taxon>
        <taxon>Dictyosteliales</taxon>
        <taxon>Raperosteliaceae</taxon>
        <taxon>Tieghemostelium</taxon>
    </lineage>
</organism>
<dbReference type="Pfam" id="PF16053">
    <property type="entry name" value="MRP-S34"/>
    <property type="match status" value="1"/>
</dbReference>
<evidence type="ECO:0000313" key="1">
    <source>
        <dbReference type="EMBL" id="KYQ92754.1"/>
    </source>
</evidence>